<evidence type="ECO:0000313" key="9">
    <source>
        <dbReference type="Proteomes" id="UP001278050"/>
    </source>
</evidence>
<feature type="domain" description="HTH lysR-type" evidence="5">
    <location>
        <begin position="6"/>
        <end position="63"/>
    </location>
</feature>
<dbReference type="Gene3D" id="1.10.10.10">
    <property type="entry name" value="Winged helix-like DNA-binding domain superfamily/Winged helix DNA-binding domain"/>
    <property type="match status" value="1"/>
</dbReference>
<comment type="similarity">
    <text evidence="1">Belongs to the LysR transcriptional regulatory family.</text>
</comment>
<dbReference type="EMBL" id="FNAE01000001">
    <property type="protein sequence ID" value="SDD82760.1"/>
    <property type="molecule type" value="Genomic_DNA"/>
</dbReference>
<dbReference type="Proteomes" id="UP000182413">
    <property type="component" value="Unassembled WGS sequence"/>
</dbReference>
<evidence type="ECO:0000256" key="2">
    <source>
        <dbReference type="ARBA" id="ARBA00023015"/>
    </source>
</evidence>
<dbReference type="AlphaFoldDB" id="A0A1G6XXD5"/>
<evidence type="ECO:0000313" key="8">
    <source>
        <dbReference type="Proteomes" id="UP000182413"/>
    </source>
</evidence>
<dbReference type="OrthoDB" id="9813056at2"/>
<dbReference type="InterPro" id="IPR000847">
    <property type="entry name" value="LysR_HTH_N"/>
</dbReference>
<evidence type="ECO:0000259" key="5">
    <source>
        <dbReference type="PROSITE" id="PS50931"/>
    </source>
</evidence>
<dbReference type="Gene3D" id="3.40.190.290">
    <property type="match status" value="1"/>
</dbReference>
<dbReference type="SUPFAM" id="SSF46785">
    <property type="entry name" value="Winged helix' DNA-binding domain"/>
    <property type="match status" value="1"/>
</dbReference>
<evidence type="ECO:0000256" key="1">
    <source>
        <dbReference type="ARBA" id="ARBA00009437"/>
    </source>
</evidence>
<dbReference type="Pfam" id="PF03466">
    <property type="entry name" value="LysR_substrate"/>
    <property type="match status" value="1"/>
</dbReference>
<dbReference type="Proteomes" id="UP001278050">
    <property type="component" value="Unassembled WGS sequence"/>
</dbReference>
<dbReference type="InterPro" id="IPR058163">
    <property type="entry name" value="LysR-type_TF_proteobact-type"/>
</dbReference>
<evidence type="ECO:0000313" key="6">
    <source>
        <dbReference type="EMBL" id="MDX5992405.1"/>
    </source>
</evidence>
<keyword evidence="4" id="KW-0804">Transcription</keyword>
<protein>
    <submittedName>
        <fullName evidence="7">DNA-binding transcriptional regulator, LysR family</fullName>
    </submittedName>
    <submittedName>
        <fullName evidence="6">LysR substrate-binding domain-containing protein</fullName>
    </submittedName>
</protein>
<name>A0A1G6XXD5_9GAMM</name>
<organism evidence="7 8">
    <name type="scientific">Ectopseudomonas alcaliphila</name>
    <dbReference type="NCBI Taxonomy" id="101564"/>
    <lineage>
        <taxon>Bacteria</taxon>
        <taxon>Pseudomonadati</taxon>
        <taxon>Pseudomonadota</taxon>
        <taxon>Gammaproteobacteria</taxon>
        <taxon>Pseudomonadales</taxon>
        <taxon>Pseudomonadaceae</taxon>
        <taxon>Ectopseudomonas</taxon>
    </lineage>
</organism>
<dbReference type="PANTHER" id="PTHR30537">
    <property type="entry name" value="HTH-TYPE TRANSCRIPTIONAL REGULATOR"/>
    <property type="match status" value="1"/>
</dbReference>
<reference evidence="6 9" key="2">
    <citation type="submission" date="2023-11" db="EMBL/GenBank/DDBJ databases">
        <title>MicrobeMod: A computational toolkit for identifying prokaryotic methylation and restriction-modification with nanopore sequencing.</title>
        <authorList>
            <person name="Crits-Christoph A."/>
            <person name="Kang S.C."/>
            <person name="Lee H."/>
            <person name="Ostrov N."/>
        </authorList>
    </citation>
    <scope>NUCLEOTIDE SEQUENCE [LARGE SCALE GENOMIC DNA]</scope>
    <source>
        <strain evidence="6 9">ATCC BAA-571</strain>
    </source>
</reference>
<evidence type="ECO:0000256" key="3">
    <source>
        <dbReference type="ARBA" id="ARBA00023125"/>
    </source>
</evidence>
<gene>
    <name evidence="7" type="ORF">SAMN05216575_1011376</name>
    <name evidence="6" type="ORF">SIM71_10095</name>
</gene>
<evidence type="ECO:0000256" key="4">
    <source>
        <dbReference type="ARBA" id="ARBA00023163"/>
    </source>
</evidence>
<accession>A0A1G6XXD5</accession>
<keyword evidence="2" id="KW-0805">Transcription regulation</keyword>
<keyword evidence="9" id="KW-1185">Reference proteome</keyword>
<dbReference type="GO" id="GO:0003700">
    <property type="term" value="F:DNA-binding transcription factor activity"/>
    <property type="evidence" value="ECO:0007669"/>
    <property type="project" value="InterPro"/>
</dbReference>
<dbReference type="EMBL" id="JAWXXP010000001">
    <property type="protein sequence ID" value="MDX5992405.1"/>
    <property type="molecule type" value="Genomic_DNA"/>
</dbReference>
<dbReference type="FunFam" id="1.10.10.10:FF:000001">
    <property type="entry name" value="LysR family transcriptional regulator"/>
    <property type="match status" value="1"/>
</dbReference>
<dbReference type="InterPro" id="IPR005119">
    <property type="entry name" value="LysR_subst-bd"/>
</dbReference>
<evidence type="ECO:0000313" key="7">
    <source>
        <dbReference type="EMBL" id="SDD82760.1"/>
    </source>
</evidence>
<keyword evidence="3 7" id="KW-0238">DNA-binding</keyword>
<sequence length="305" mass="33731">MSDSRLALHELEAVLAVAHRASFRRAAIDLNVSTTALSSTIAKLEGNLQTRLFNRTTRSVSLTESGRRYLEQVAPALQALRGALETVRSQNAEPAGVIRINAFASAARTALLPLVLEFAGRYPRVQIDLVTEERLVDVVAEGFDLGVRASSLIPSDMIALSLGQTQRYAVVGTPTYFAEHGEPQSPADLKQHECLRIRLPNGAIYPWHFERAGDVLRLDVEGQFTVDEPSVAKAIVQANVALGLFMEQDVQAEIDAGNLQRVLEDWTPPRDELCLYYPNRRNPSAALKAFTDLARENLQRRRHPA</sequence>
<dbReference type="InterPro" id="IPR036390">
    <property type="entry name" value="WH_DNA-bd_sf"/>
</dbReference>
<dbReference type="InterPro" id="IPR036388">
    <property type="entry name" value="WH-like_DNA-bd_sf"/>
</dbReference>
<reference evidence="7 8" key="1">
    <citation type="submission" date="2016-10" db="EMBL/GenBank/DDBJ databases">
        <authorList>
            <person name="de Groot N.N."/>
        </authorList>
    </citation>
    <scope>NUCLEOTIDE SEQUENCE [LARGE SCALE GENOMIC DNA]</scope>
    <source>
        <strain evidence="7 8">JCM 10630</strain>
    </source>
</reference>
<proteinExistence type="inferred from homology"/>
<dbReference type="SUPFAM" id="SSF53850">
    <property type="entry name" value="Periplasmic binding protein-like II"/>
    <property type="match status" value="1"/>
</dbReference>
<dbReference type="Pfam" id="PF00126">
    <property type="entry name" value="HTH_1"/>
    <property type="match status" value="1"/>
</dbReference>
<dbReference type="PANTHER" id="PTHR30537:SF5">
    <property type="entry name" value="HTH-TYPE TRANSCRIPTIONAL ACTIVATOR TTDR-RELATED"/>
    <property type="match status" value="1"/>
</dbReference>
<dbReference type="PROSITE" id="PS50931">
    <property type="entry name" value="HTH_LYSR"/>
    <property type="match status" value="1"/>
</dbReference>
<dbReference type="RefSeq" id="WP_074676183.1">
    <property type="nucleotide sequence ID" value="NZ_CBCSET010000001.1"/>
</dbReference>
<dbReference type="GO" id="GO:0003677">
    <property type="term" value="F:DNA binding"/>
    <property type="evidence" value="ECO:0007669"/>
    <property type="project" value="UniProtKB-KW"/>
</dbReference>